<dbReference type="Pfam" id="PF01338">
    <property type="entry name" value="Bac_thur_toxin"/>
    <property type="match status" value="1"/>
</dbReference>
<dbReference type="Gene3D" id="3.40.198.10">
    <property type="entry name" value="Delta-endotoxin CytB-like"/>
    <property type="match status" value="1"/>
</dbReference>
<accession>A0A165TSZ9</accession>
<gene>
    <name evidence="2" type="ORF">NEOLEDRAFT_1176921</name>
</gene>
<dbReference type="GO" id="GO:0030435">
    <property type="term" value="P:sporulation resulting in formation of a cellular spore"/>
    <property type="evidence" value="ECO:0007669"/>
    <property type="project" value="UniProtKB-KW"/>
</dbReference>
<dbReference type="InParanoid" id="A0A165TSZ9"/>
<evidence type="ECO:0000256" key="1">
    <source>
        <dbReference type="ARBA" id="ARBA00022969"/>
    </source>
</evidence>
<protein>
    <submittedName>
        <fullName evidence="2">Delta-endotoxin CytB</fullName>
    </submittedName>
</protein>
<proteinExistence type="predicted"/>
<reference evidence="2 3" key="1">
    <citation type="journal article" date="2016" name="Mol. Biol. Evol.">
        <title>Comparative Genomics of Early-Diverging Mushroom-Forming Fungi Provides Insights into the Origins of Lignocellulose Decay Capabilities.</title>
        <authorList>
            <person name="Nagy L.G."/>
            <person name="Riley R."/>
            <person name="Tritt A."/>
            <person name="Adam C."/>
            <person name="Daum C."/>
            <person name="Floudas D."/>
            <person name="Sun H."/>
            <person name="Yadav J.S."/>
            <person name="Pangilinan J."/>
            <person name="Larsson K.H."/>
            <person name="Matsuura K."/>
            <person name="Barry K."/>
            <person name="Labutti K."/>
            <person name="Kuo R."/>
            <person name="Ohm R.A."/>
            <person name="Bhattacharya S.S."/>
            <person name="Shirouzu T."/>
            <person name="Yoshinaga Y."/>
            <person name="Martin F.M."/>
            <person name="Grigoriev I.V."/>
            <person name="Hibbett D.S."/>
        </authorList>
    </citation>
    <scope>NUCLEOTIDE SEQUENCE [LARGE SCALE GENOMIC DNA]</scope>
    <source>
        <strain evidence="2 3">HHB14362 ss-1</strain>
    </source>
</reference>
<name>A0A165TSZ9_9AGAM</name>
<dbReference type="OrthoDB" id="3178885at2759"/>
<dbReference type="EMBL" id="KV425563">
    <property type="protein sequence ID" value="KZT27131.1"/>
    <property type="molecule type" value="Genomic_DNA"/>
</dbReference>
<keyword evidence="1" id="KW-0749">Sporulation</keyword>
<evidence type="ECO:0000313" key="2">
    <source>
        <dbReference type="EMBL" id="KZT27131.1"/>
    </source>
</evidence>
<evidence type="ECO:0000313" key="3">
    <source>
        <dbReference type="Proteomes" id="UP000076761"/>
    </source>
</evidence>
<organism evidence="2 3">
    <name type="scientific">Neolentinus lepideus HHB14362 ss-1</name>
    <dbReference type="NCBI Taxonomy" id="1314782"/>
    <lineage>
        <taxon>Eukaryota</taxon>
        <taxon>Fungi</taxon>
        <taxon>Dikarya</taxon>
        <taxon>Basidiomycota</taxon>
        <taxon>Agaricomycotina</taxon>
        <taxon>Agaricomycetes</taxon>
        <taxon>Gloeophyllales</taxon>
        <taxon>Gloeophyllaceae</taxon>
        <taxon>Neolentinus</taxon>
    </lineage>
</organism>
<dbReference type="InterPro" id="IPR035918">
    <property type="entry name" value="CytB_endotoxin-like_sf"/>
</dbReference>
<dbReference type="InterPro" id="IPR001615">
    <property type="entry name" value="Endotoxin_CytB"/>
</dbReference>
<sequence>MSTPIAISNGRGFLCIISEKLPEDLIPTSIQVLKFCDIYVKTHEDPAQKYFDWAEYLKAVNGYNGDELALEKYKTTVINQSEATVATMVEKIVTDLKDTLGISMSESEIAMLKANIERTFTNLKMVKEYGWADFSKSAHRSSSWEYRMLVVFPNPDLQNYFYSAVTTIKLEADIQEESVWWGLSSSTSKNFSAHIDTAELVVKKGFRAPTSA</sequence>
<dbReference type="Proteomes" id="UP000076761">
    <property type="component" value="Unassembled WGS sequence"/>
</dbReference>
<dbReference type="SUPFAM" id="SSF55676">
    <property type="entry name" value="CytB endotoxin-like"/>
    <property type="match status" value="1"/>
</dbReference>
<dbReference type="AlphaFoldDB" id="A0A165TSZ9"/>
<dbReference type="GO" id="GO:0005576">
    <property type="term" value="C:extracellular region"/>
    <property type="evidence" value="ECO:0007669"/>
    <property type="project" value="InterPro"/>
</dbReference>
<keyword evidence="3" id="KW-1185">Reference proteome</keyword>